<proteinExistence type="predicted"/>
<dbReference type="Proteomes" id="UP000515146">
    <property type="component" value="Unplaced"/>
</dbReference>
<dbReference type="SUPFAM" id="SSF144232">
    <property type="entry name" value="HIT/MYND zinc finger-like"/>
    <property type="match status" value="1"/>
</dbReference>
<reference evidence="10" key="1">
    <citation type="submission" date="2025-08" db="UniProtKB">
        <authorList>
            <consortium name="RefSeq"/>
        </authorList>
    </citation>
    <scope>IDENTIFICATION</scope>
    <source>
        <strain evidence="10">Airmid</strain>
    </source>
</reference>
<dbReference type="GO" id="GO:0008276">
    <property type="term" value="F:protein methyltransferase activity"/>
    <property type="evidence" value="ECO:0007669"/>
    <property type="project" value="UniProtKB-ARBA"/>
</dbReference>
<keyword evidence="2" id="KW-0808">Transferase</keyword>
<organism evidence="9 10">
    <name type="scientific">Dermatophagoides pteronyssinus</name>
    <name type="common">European house dust mite</name>
    <dbReference type="NCBI Taxonomy" id="6956"/>
    <lineage>
        <taxon>Eukaryota</taxon>
        <taxon>Metazoa</taxon>
        <taxon>Ecdysozoa</taxon>
        <taxon>Arthropoda</taxon>
        <taxon>Chelicerata</taxon>
        <taxon>Arachnida</taxon>
        <taxon>Acari</taxon>
        <taxon>Acariformes</taxon>
        <taxon>Sarcoptiformes</taxon>
        <taxon>Astigmata</taxon>
        <taxon>Psoroptidia</taxon>
        <taxon>Analgoidea</taxon>
        <taxon>Pyroglyphidae</taxon>
        <taxon>Dermatophagoidinae</taxon>
        <taxon>Dermatophagoides</taxon>
    </lineage>
</organism>
<dbReference type="PANTHER" id="PTHR46165">
    <property type="entry name" value="SET AND MYND DOMAIN-CONTAINING PROTEIN 4"/>
    <property type="match status" value="1"/>
</dbReference>
<evidence type="ECO:0000256" key="7">
    <source>
        <dbReference type="PROSITE-ProRule" id="PRU00134"/>
    </source>
</evidence>
<keyword evidence="6" id="KW-0862">Zinc</keyword>
<dbReference type="InterPro" id="IPR001214">
    <property type="entry name" value="SET_dom"/>
</dbReference>
<evidence type="ECO:0000256" key="6">
    <source>
        <dbReference type="ARBA" id="ARBA00022833"/>
    </source>
</evidence>
<sequence length="219" mass="25734">MTSHRDYQAGEIISISLPFVHVLEEYFKGKNCDYCFVECEQMIKCSECEKMYYCGNDCQQKDSIQHQLECKIFFLLDCFEIEFDFEKMSNLVDICQEEKIEIFDYRLNKLGSGIYIAESQLKHSCSPNAKIMFNGIQLVMRATRTIEIDEEITINNIMQIYVNIHNDVEELSVAELAKQLEIELPTVYNEIFENIYFNREEEATVTYLKALANVEFNFC</sequence>
<evidence type="ECO:0000256" key="5">
    <source>
        <dbReference type="ARBA" id="ARBA00022771"/>
    </source>
</evidence>
<dbReference type="GO" id="GO:0008757">
    <property type="term" value="F:S-adenosylmethionine-dependent methyltransferase activity"/>
    <property type="evidence" value="ECO:0007669"/>
    <property type="project" value="UniProtKB-ARBA"/>
</dbReference>
<dbReference type="PANTHER" id="PTHR46165:SF2">
    <property type="entry name" value="SET AND MYND DOMAIN-CONTAINING PROTEIN 4"/>
    <property type="match status" value="1"/>
</dbReference>
<dbReference type="SUPFAM" id="SSF82199">
    <property type="entry name" value="SET domain"/>
    <property type="match status" value="1"/>
</dbReference>
<name>A0A6P6XQP9_DERPT</name>
<evidence type="ECO:0000259" key="8">
    <source>
        <dbReference type="PROSITE" id="PS50865"/>
    </source>
</evidence>
<gene>
    <name evidence="10" type="primary">LOC113790280</name>
</gene>
<accession>A0A6P6XQP9</accession>
<dbReference type="GO" id="GO:0008170">
    <property type="term" value="F:N-methyltransferase activity"/>
    <property type="evidence" value="ECO:0007669"/>
    <property type="project" value="UniProtKB-ARBA"/>
</dbReference>
<evidence type="ECO:0000256" key="4">
    <source>
        <dbReference type="ARBA" id="ARBA00022723"/>
    </source>
</evidence>
<dbReference type="Gene3D" id="2.170.270.10">
    <property type="entry name" value="SET domain"/>
    <property type="match status" value="1"/>
</dbReference>
<keyword evidence="4" id="KW-0479">Metal-binding</keyword>
<dbReference type="InterPro" id="IPR002893">
    <property type="entry name" value="Znf_MYND"/>
</dbReference>
<dbReference type="PROSITE" id="PS01360">
    <property type="entry name" value="ZF_MYND_1"/>
    <property type="match status" value="1"/>
</dbReference>
<dbReference type="GO" id="GO:0005634">
    <property type="term" value="C:nucleus"/>
    <property type="evidence" value="ECO:0007669"/>
    <property type="project" value="TreeGrafter"/>
</dbReference>
<dbReference type="GO" id="GO:0008270">
    <property type="term" value="F:zinc ion binding"/>
    <property type="evidence" value="ECO:0007669"/>
    <property type="project" value="UniProtKB-KW"/>
</dbReference>
<dbReference type="InParanoid" id="A0A6P6XQP9"/>
<dbReference type="GO" id="GO:0042826">
    <property type="term" value="F:histone deacetylase binding"/>
    <property type="evidence" value="ECO:0007669"/>
    <property type="project" value="TreeGrafter"/>
</dbReference>
<keyword evidence="5 7" id="KW-0863">Zinc-finger</keyword>
<keyword evidence="1" id="KW-0489">Methyltransferase</keyword>
<dbReference type="OrthoDB" id="6514545at2759"/>
<dbReference type="GO" id="GO:0032259">
    <property type="term" value="P:methylation"/>
    <property type="evidence" value="ECO:0007669"/>
    <property type="project" value="UniProtKB-KW"/>
</dbReference>
<evidence type="ECO:0000256" key="1">
    <source>
        <dbReference type="ARBA" id="ARBA00022603"/>
    </source>
</evidence>
<evidence type="ECO:0000256" key="2">
    <source>
        <dbReference type="ARBA" id="ARBA00022679"/>
    </source>
</evidence>
<dbReference type="Gene3D" id="6.10.140.2220">
    <property type="match status" value="1"/>
</dbReference>
<dbReference type="PROSITE" id="PS50865">
    <property type="entry name" value="ZF_MYND_2"/>
    <property type="match status" value="1"/>
</dbReference>
<dbReference type="Pfam" id="PF01753">
    <property type="entry name" value="zf-MYND"/>
    <property type="match status" value="1"/>
</dbReference>
<evidence type="ECO:0000256" key="3">
    <source>
        <dbReference type="ARBA" id="ARBA00022691"/>
    </source>
</evidence>
<keyword evidence="9" id="KW-1185">Reference proteome</keyword>
<keyword evidence="3" id="KW-0949">S-adenosyl-L-methionine</keyword>
<dbReference type="KEGG" id="dpte:113790280"/>
<dbReference type="AlphaFoldDB" id="A0A6P6XQP9"/>
<feature type="domain" description="MYND-type" evidence="8">
    <location>
        <begin position="32"/>
        <end position="70"/>
    </location>
</feature>
<evidence type="ECO:0000313" key="10">
    <source>
        <dbReference type="RefSeq" id="XP_027195725.1"/>
    </source>
</evidence>
<dbReference type="Pfam" id="PF00856">
    <property type="entry name" value="SET"/>
    <property type="match status" value="1"/>
</dbReference>
<dbReference type="RefSeq" id="XP_027195725.1">
    <property type="nucleotide sequence ID" value="XM_027339924.1"/>
</dbReference>
<dbReference type="GO" id="GO:0005737">
    <property type="term" value="C:cytoplasm"/>
    <property type="evidence" value="ECO:0007669"/>
    <property type="project" value="TreeGrafter"/>
</dbReference>
<evidence type="ECO:0000313" key="9">
    <source>
        <dbReference type="Proteomes" id="UP000515146"/>
    </source>
</evidence>
<dbReference type="InterPro" id="IPR052097">
    <property type="entry name" value="SET-MYND_domain_protein"/>
</dbReference>
<dbReference type="InterPro" id="IPR046341">
    <property type="entry name" value="SET_dom_sf"/>
</dbReference>
<protein>
    <submittedName>
        <fullName evidence="10">Histone-lysine N-methyltransferase SMYD3-like</fullName>
    </submittedName>
</protein>